<reference evidence="3" key="1">
    <citation type="submission" date="2023-03" db="EMBL/GenBank/DDBJ databases">
        <title>Near-Complete genome sequence of Lipomyces tetrasporous NRRL Y-64009, an oleaginous yeast capable of growing on lignocellulosic hydrolysates.</title>
        <authorList>
            <consortium name="Lawrence Berkeley National Laboratory"/>
            <person name="Jagtap S.S."/>
            <person name="Liu J.-J."/>
            <person name="Walukiewicz H.E."/>
            <person name="Pangilinan J."/>
            <person name="Lipzen A."/>
            <person name="Ahrendt S."/>
            <person name="Koriabine M."/>
            <person name="Cobaugh K."/>
            <person name="Salamov A."/>
            <person name="Yoshinaga Y."/>
            <person name="Ng V."/>
            <person name="Daum C."/>
            <person name="Grigoriev I.V."/>
            <person name="Slininger P.J."/>
            <person name="Dien B.S."/>
            <person name="Jin Y.-S."/>
            <person name="Rao C.V."/>
        </authorList>
    </citation>
    <scope>NUCLEOTIDE SEQUENCE</scope>
    <source>
        <strain evidence="3">NRRL Y-64009</strain>
    </source>
</reference>
<evidence type="ECO:0000259" key="1">
    <source>
        <dbReference type="Pfam" id="PF13391"/>
    </source>
</evidence>
<dbReference type="EMBL" id="JARPMG010000001">
    <property type="protein sequence ID" value="KAJ8103497.1"/>
    <property type="molecule type" value="Genomic_DNA"/>
</dbReference>
<dbReference type="InterPro" id="IPR057203">
    <property type="entry name" value="DUF7881"/>
</dbReference>
<comment type="caution">
    <text evidence="3">The sequence shown here is derived from an EMBL/GenBank/DDBJ whole genome shotgun (WGS) entry which is preliminary data.</text>
</comment>
<evidence type="ECO:0008006" key="5">
    <source>
        <dbReference type="Google" id="ProtNLM"/>
    </source>
</evidence>
<evidence type="ECO:0000259" key="2">
    <source>
        <dbReference type="Pfam" id="PF25324"/>
    </source>
</evidence>
<feature type="domain" description="HNH nuclease" evidence="1">
    <location>
        <begin position="110"/>
        <end position="170"/>
    </location>
</feature>
<dbReference type="AlphaFoldDB" id="A0AAD7QXZ1"/>
<feature type="domain" description="DUF7881" evidence="2">
    <location>
        <begin position="8"/>
        <end position="49"/>
    </location>
</feature>
<dbReference type="Pfam" id="PF25324">
    <property type="entry name" value="DUF7881"/>
    <property type="match status" value="1"/>
</dbReference>
<dbReference type="GeneID" id="80885592"/>
<dbReference type="RefSeq" id="XP_056046947.1">
    <property type="nucleotide sequence ID" value="XM_056190426.1"/>
</dbReference>
<keyword evidence="4" id="KW-1185">Reference proteome</keyword>
<gene>
    <name evidence="3" type="ORF">POJ06DRAFT_293399</name>
</gene>
<accession>A0AAD7QXZ1</accession>
<name>A0AAD7QXZ1_9ASCO</name>
<protein>
    <recommendedName>
        <fullName evidence="5">HNH nuclease domain-containing protein</fullName>
    </recommendedName>
</protein>
<dbReference type="Proteomes" id="UP001217417">
    <property type="component" value="Unassembled WGS sequence"/>
</dbReference>
<dbReference type="Pfam" id="PF13391">
    <property type="entry name" value="HNH_2"/>
    <property type="match status" value="1"/>
</dbReference>
<sequence>MADNRSGGRTVHFYDALYTEDALSGLVLNPSVTQKVFHFMLDILIVASGPDPLKPGHYDVRSNSPRGTISITDEPCITRVYSSKGTFGTDEFQSQVRDRDRKAYKGVWAGFEAAHIFPLSDLQLFEDSGFSQWITNREGEHDSGINSCQNGLLMLSSMHQDFYSFWFSINPDDNYKIVSFDDDPFEVDGRILDPVCVVPNDERSVRDELLRWHFRQTVLNMRGAGEPGFELDFPHGTDMMGEIFRPVSLNICALCEGVAVELDDVEHWIMQLAISK</sequence>
<dbReference type="InterPro" id="IPR003615">
    <property type="entry name" value="HNH_nuc"/>
</dbReference>
<evidence type="ECO:0000313" key="4">
    <source>
        <dbReference type="Proteomes" id="UP001217417"/>
    </source>
</evidence>
<proteinExistence type="predicted"/>
<evidence type="ECO:0000313" key="3">
    <source>
        <dbReference type="EMBL" id="KAJ8103497.1"/>
    </source>
</evidence>
<organism evidence="3 4">
    <name type="scientific">Lipomyces tetrasporus</name>
    <dbReference type="NCBI Taxonomy" id="54092"/>
    <lineage>
        <taxon>Eukaryota</taxon>
        <taxon>Fungi</taxon>
        <taxon>Dikarya</taxon>
        <taxon>Ascomycota</taxon>
        <taxon>Saccharomycotina</taxon>
        <taxon>Lipomycetes</taxon>
        <taxon>Lipomycetales</taxon>
        <taxon>Lipomycetaceae</taxon>
        <taxon>Lipomyces</taxon>
    </lineage>
</organism>